<name>A0A8S5P2S8_9CAUD</name>
<sequence>MATALKTSRDMFYFVDDIMRLLGYSRSKSYKVISELNRELEAKGKCTCDGRVIKRYFNERYGLEDVEKPTRRRV</sequence>
<dbReference type="EMBL" id="BK015315">
    <property type="protein sequence ID" value="DAE00941.1"/>
    <property type="molecule type" value="Genomic_DNA"/>
</dbReference>
<accession>A0A8S5P2S8</accession>
<reference evidence="1" key="1">
    <citation type="journal article" date="2021" name="Proc. Natl. Acad. Sci. U.S.A.">
        <title>A Catalog of Tens of Thousands of Viruses from Human Metagenomes Reveals Hidden Associations with Chronic Diseases.</title>
        <authorList>
            <person name="Tisza M.J."/>
            <person name="Buck C.B."/>
        </authorList>
    </citation>
    <scope>NUCLEOTIDE SEQUENCE</scope>
    <source>
        <strain evidence="1">CtNwR4</strain>
    </source>
</reference>
<evidence type="ECO:0000313" key="1">
    <source>
        <dbReference type="EMBL" id="DAE00941.1"/>
    </source>
</evidence>
<proteinExistence type="predicted"/>
<protein>
    <submittedName>
        <fullName evidence="1">HTH DNA binding domain protein</fullName>
    </submittedName>
</protein>
<organism evidence="1">
    <name type="scientific">Siphoviridae sp. ctNwR4</name>
    <dbReference type="NCBI Taxonomy" id="2825474"/>
    <lineage>
        <taxon>Viruses</taxon>
        <taxon>Duplodnaviria</taxon>
        <taxon>Heunggongvirae</taxon>
        <taxon>Uroviricota</taxon>
        <taxon>Caudoviricetes</taxon>
    </lineage>
</organism>